<organism evidence="4 5">
    <name type="scientific">Mucispirillum schaedleri ASF457</name>
    <dbReference type="NCBI Taxonomy" id="1379858"/>
    <lineage>
        <taxon>Bacteria</taxon>
        <taxon>Pseudomonadati</taxon>
        <taxon>Deferribacterota</taxon>
        <taxon>Deferribacteres</taxon>
        <taxon>Deferribacterales</taxon>
        <taxon>Mucispirillaceae</taxon>
        <taxon>Mucispirillum</taxon>
    </lineage>
</organism>
<dbReference type="PRINTS" id="PR00081">
    <property type="entry name" value="GDHRDH"/>
</dbReference>
<keyword evidence="5" id="KW-1185">Reference proteome</keyword>
<evidence type="ECO:0000256" key="3">
    <source>
        <dbReference type="RuleBase" id="RU000363"/>
    </source>
</evidence>
<evidence type="ECO:0000256" key="2">
    <source>
        <dbReference type="ARBA" id="ARBA00023002"/>
    </source>
</evidence>
<comment type="similarity">
    <text evidence="1 3">Belongs to the short-chain dehydrogenases/reductases (SDR) family.</text>
</comment>
<dbReference type="SUPFAM" id="SSF51735">
    <property type="entry name" value="NAD(P)-binding Rossmann-fold domains"/>
    <property type="match status" value="1"/>
</dbReference>
<dbReference type="Pfam" id="PF00106">
    <property type="entry name" value="adh_short"/>
    <property type="match status" value="1"/>
</dbReference>
<accession>V2RGX3</accession>
<keyword evidence="2 4" id="KW-0560">Oxidoreductase</keyword>
<dbReference type="PANTHER" id="PTHR42901">
    <property type="entry name" value="ALCOHOL DEHYDROGENASE"/>
    <property type="match status" value="1"/>
</dbReference>
<reference evidence="4" key="3">
    <citation type="submission" date="2022-06" db="EMBL/GenBank/DDBJ databases">
        <title>Resources to Facilitate Use of the Altered Schaedler Flora (ASF) Mouse Model to Study Microbiome Function.</title>
        <authorList>
            <person name="Proctor A."/>
            <person name="Parvinroo S."/>
            <person name="Richie T."/>
            <person name="Jia X."/>
            <person name="Lee S.T.M."/>
            <person name="Karp P.D."/>
            <person name="Paley S."/>
            <person name="Kostic A.D."/>
            <person name="Pierre J.F."/>
            <person name="Wannemuehler M.J."/>
            <person name="Phillips G.J."/>
        </authorList>
    </citation>
    <scope>NUCLEOTIDE SEQUENCE</scope>
    <source>
        <strain evidence="4">ASF457</strain>
    </source>
</reference>
<reference evidence="4" key="2">
    <citation type="submission" date="2022-05" db="EMBL/GenBank/DDBJ databases">
        <authorList>
            <person name="Proctor A.L."/>
            <person name="Phillips G.J."/>
            <person name="Wannemuehler M.J."/>
        </authorList>
    </citation>
    <scope>NUCLEOTIDE SEQUENCE</scope>
    <source>
        <strain evidence="4">ASF457</strain>
    </source>
</reference>
<dbReference type="AlphaFoldDB" id="V2RGX3"/>
<dbReference type="EMBL" id="CP097562">
    <property type="protein sequence ID" value="USF24769.1"/>
    <property type="molecule type" value="Genomic_DNA"/>
</dbReference>
<dbReference type="eggNOG" id="COG4221">
    <property type="taxonomic scope" value="Bacteria"/>
</dbReference>
<evidence type="ECO:0000313" key="4">
    <source>
        <dbReference type="EMBL" id="USF24769.1"/>
    </source>
</evidence>
<dbReference type="InterPro" id="IPR002347">
    <property type="entry name" value="SDR_fam"/>
</dbReference>
<name>V2RGX3_9BACT</name>
<dbReference type="Gene3D" id="3.40.50.720">
    <property type="entry name" value="NAD(P)-binding Rossmann-like Domain"/>
    <property type="match status" value="1"/>
</dbReference>
<dbReference type="OrthoDB" id="9775296at2"/>
<evidence type="ECO:0000256" key="1">
    <source>
        <dbReference type="ARBA" id="ARBA00006484"/>
    </source>
</evidence>
<proteinExistence type="inferred from homology"/>
<reference evidence="4" key="1">
    <citation type="journal article" date="2014" name="Genome Announc.">
        <title>Draft genome sequences of the altered schaedler flora, a defined bacterial community from gnotobiotic mice.</title>
        <authorList>
            <person name="Wannemuehler M.J."/>
            <person name="Overstreet A.M."/>
            <person name="Ward D.V."/>
            <person name="Phillips G.J."/>
        </authorList>
    </citation>
    <scope>NUCLEOTIDE SEQUENCE</scope>
    <source>
        <strain evidence="4">ASF457</strain>
    </source>
</reference>
<dbReference type="KEGG" id="msch:N508_001862"/>
<dbReference type="InterPro" id="IPR036291">
    <property type="entry name" value="NAD(P)-bd_dom_sf"/>
</dbReference>
<dbReference type="PRINTS" id="PR00080">
    <property type="entry name" value="SDRFAMILY"/>
</dbReference>
<dbReference type="GO" id="GO:0016616">
    <property type="term" value="F:oxidoreductase activity, acting on the CH-OH group of donors, NAD or NADP as acceptor"/>
    <property type="evidence" value="ECO:0007669"/>
    <property type="project" value="UniProtKB-ARBA"/>
</dbReference>
<sequence>MINVKEKLILITGATSGIGRACAEIYAQNGANIIITGRRNDRLEKIQKELEDKYNVKVIPYCFDVRNRKLVAEFGQELKNNNLTPYIFINNAGLAKGISALQDGNIDDWEEMIDTNIKGFLYTARAVLPLMIKKNTGTVINLGSVAGSQVYPGGNVYNATKHAVRALNQAMNMDLLKTNIRISTIEPGAVETEFSLVRFNGDKEKADNVYKGFLPLTASDIADIIYFMTTLPEHVNIQNLLVTPTAQRSATLFNRNL</sequence>
<dbReference type="FunFam" id="3.40.50.720:FF:000047">
    <property type="entry name" value="NADP-dependent L-serine/L-allo-threonine dehydrogenase"/>
    <property type="match status" value="1"/>
</dbReference>
<protein>
    <submittedName>
        <fullName evidence="4">NADP-dependent 3-hydroxy acid dehydrogenase YdfG</fullName>
        <ecNumber evidence="4">1.1.1.381</ecNumber>
    </submittedName>
</protein>
<dbReference type="Proteomes" id="UP000017429">
    <property type="component" value="Chromosome"/>
</dbReference>
<gene>
    <name evidence="4" type="primary">ydfG</name>
    <name evidence="4" type="ORF">N508_001862</name>
</gene>
<evidence type="ECO:0000313" key="5">
    <source>
        <dbReference type="Proteomes" id="UP000017429"/>
    </source>
</evidence>
<dbReference type="RefSeq" id="WP_023276798.1">
    <property type="nucleotide sequence ID" value="NZ_CP097562.1"/>
</dbReference>
<dbReference type="EC" id="1.1.1.381" evidence="4"/>
<dbReference type="PANTHER" id="PTHR42901:SF1">
    <property type="entry name" value="ALCOHOL DEHYDROGENASE"/>
    <property type="match status" value="1"/>
</dbReference>